<keyword evidence="2" id="KW-1185">Reference proteome</keyword>
<dbReference type="PANTHER" id="PTHR34670:SF17">
    <property type="entry name" value="OS01G0143900 PROTEIN"/>
    <property type="match status" value="1"/>
</dbReference>
<proteinExistence type="predicted"/>
<evidence type="ECO:0000256" key="1">
    <source>
        <dbReference type="SAM" id="MobiDB-lite"/>
    </source>
</evidence>
<name>A0ABM1RDZ6_CAMSA</name>
<gene>
    <name evidence="3" type="primary">LOC109131118</name>
</gene>
<sequence>MEGLIPFLYKAIVMYKREGSFSSVLLSDHHSPSNSGYYMRLPGDSSSGRFRTSDRRRFGTDRLGLLGTTPSSSPSHVSTMNIINKRT</sequence>
<feature type="compositionally biased region" description="Polar residues" evidence="1">
    <location>
        <begin position="76"/>
        <end position="87"/>
    </location>
</feature>
<feature type="compositionally biased region" description="Basic and acidic residues" evidence="1">
    <location>
        <begin position="51"/>
        <end position="60"/>
    </location>
</feature>
<reference evidence="3" key="2">
    <citation type="submission" date="2025-08" db="UniProtKB">
        <authorList>
            <consortium name="RefSeq"/>
        </authorList>
    </citation>
    <scope>IDENTIFICATION</scope>
    <source>
        <tissue evidence="3">Leaf</tissue>
    </source>
</reference>
<dbReference type="Proteomes" id="UP000694864">
    <property type="component" value="Chromosome 20"/>
</dbReference>
<dbReference type="RefSeq" id="XP_019097234.1">
    <property type="nucleotide sequence ID" value="XM_019241689.1"/>
</dbReference>
<evidence type="ECO:0000313" key="2">
    <source>
        <dbReference type="Proteomes" id="UP000694864"/>
    </source>
</evidence>
<dbReference type="GeneID" id="109131118"/>
<protein>
    <submittedName>
        <fullName evidence="3">Uncharacterized protein LOC109131118</fullName>
    </submittedName>
</protein>
<dbReference type="PANTHER" id="PTHR34670">
    <property type="entry name" value="EXPRESSED PROTEIN"/>
    <property type="match status" value="1"/>
</dbReference>
<evidence type="ECO:0000313" key="3">
    <source>
        <dbReference type="RefSeq" id="XP_019097234.1"/>
    </source>
</evidence>
<feature type="region of interest" description="Disordered" evidence="1">
    <location>
        <begin position="31"/>
        <end position="87"/>
    </location>
</feature>
<reference evidence="2" key="1">
    <citation type="journal article" date="2014" name="Nat. Commun.">
        <title>The emerging biofuel crop Camelina sativa retains a highly undifferentiated hexaploid genome structure.</title>
        <authorList>
            <person name="Kagale S."/>
            <person name="Koh C."/>
            <person name="Nixon J."/>
            <person name="Bollina V."/>
            <person name="Clarke W.E."/>
            <person name="Tuteja R."/>
            <person name="Spillane C."/>
            <person name="Robinson S.J."/>
            <person name="Links M.G."/>
            <person name="Clarke C."/>
            <person name="Higgins E.E."/>
            <person name="Huebert T."/>
            <person name="Sharpe A.G."/>
            <person name="Parkin I.A."/>
        </authorList>
    </citation>
    <scope>NUCLEOTIDE SEQUENCE [LARGE SCALE GENOMIC DNA]</scope>
    <source>
        <strain evidence="2">cv. DH55</strain>
    </source>
</reference>
<accession>A0ABM1RDZ6</accession>
<organism evidence="2 3">
    <name type="scientific">Camelina sativa</name>
    <name type="common">False flax</name>
    <name type="synonym">Myagrum sativum</name>
    <dbReference type="NCBI Taxonomy" id="90675"/>
    <lineage>
        <taxon>Eukaryota</taxon>
        <taxon>Viridiplantae</taxon>
        <taxon>Streptophyta</taxon>
        <taxon>Embryophyta</taxon>
        <taxon>Tracheophyta</taxon>
        <taxon>Spermatophyta</taxon>
        <taxon>Magnoliopsida</taxon>
        <taxon>eudicotyledons</taxon>
        <taxon>Gunneridae</taxon>
        <taxon>Pentapetalae</taxon>
        <taxon>rosids</taxon>
        <taxon>malvids</taxon>
        <taxon>Brassicales</taxon>
        <taxon>Brassicaceae</taxon>
        <taxon>Camelineae</taxon>
        <taxon>Camelina</taxon>
    </lineage>
</organism>